<gene>
    <name evidence="1" type="ORF">POCTA_138.1.T1210177</name>
</gene>
<name>A0A8S1XH32_PAROT</name>
<keyword evidence="2" id="KW-1185">Reference proteome</keyword>
<reference evidence="1" key="1">
    <citation type="submission" date="2021-01" db="EMBL/GenBank/DDBJ databases">
        <authorList>
            <consortium name="Genoscope - CEA"/>
            <person name="William W."/>
        </authorList>
    </citation>
    <scope>NUCLEOTIDE SEQUENCE</scope>
</reference>
<dbReference type="AlphaFoldDB" id="A0A8S1XH32"/>
<accession>A0A8S1XH32</accession>
<sequence length="35" mass="3779">MSTSGFADQEQVGNAIKLLHSLKEDLVASENKSCK</sequence>
<evidence type="ECO:0000313" key="2">
    <source>
        <dbReference type="Proteomes" id="UP000683925"/>
    </source>
</evidence>
<dbReference type="EMBL" id="CAJJDP010000121">
    <property type="protein sequence ID" value="CAD8200333.1"/>
    <property type="molecule type" value="Genomic_DNA"/>
</dbReference>
<dbReference type="Proteomes" id="UP000683925">
    <property type="component" value="Unassembled WGS sequence"/>
</dbReference>
<protein>
    <submittedName>
        <fullName evidence="1">Uncharacterized protein</fullName>
    </submittedName>
</protein>
<organism evidence="1 2">
    <name type="scientific">Paramecium octaurelia</name>
    <dbReference type="NCBI Taxonomy" id="43137"/>
    <lineage>
        <taxon>Eukaryota</taxon>
        <taxon>Sar</taxon>
        <taxon>Alveolata</taxon>
        <taxon>Ciliophora</taxon>
        <taxon>Intramacronucleata</taxon>
        <taxon>Oligohymenophorea</taxon>
        <taxon>Peniculida</taxon>
        <taxon>Parameciidae</taxon>
        <taxon>Paramecium</taxon>
    </lineage>
</organism>
<comment type="caution">
    <text evidence="1">The sequence shown here is derived from an EMBL/GenBank/DDBJ whole genome shotgun (WGS) entry which is preliminary data.</text>
</comment>
<proteinExistence type="predicted"/>
<evidence type="ECO:0000313" key="1">
    <source>
        <dbReference type="EMBL" id="CAD8200333.1"/>
    </source>
</evidence>